<feature type="domain" description="Glycosyltransferase 2-like" evidence="4">
    <location>
        <begin position="17"/>
        <end position="132"/>
    </location>
</feature>
<dbReference type="RefSeq" id="WP_013202937.1">
    <property type="nucleotide sequence ID" value="NC_014306.1"/>
</dbReference>
<organism evidence="6">
    <name type="scientific">Erwinia billingiae (strain Eb661)</name>
    <dbReference type="NCBI Taxonomy" id="634500"/>
    <lineage>
        <taxon>Bacteria</taxon>
        <taxon>Pseudomonadati</taxon>
        <taxon>Pseudomonadota</taxon>
        <taxon>Gammaproteobacteria</taxon>
        <taxon>Enterobacterales</taxon>
        <taxon>Erwiniaceae</taxon>
        <taxon>Erwinia</taxon>
    </lineage>
</organism>
<keyword evidence="2" id="KW-0328">Glycosyltransferase</keyword>
<dbReference type="KEGG" id="ebi:EbC_29210"/>
<dbReference type="InterPro" id="IPR006446">
    <property type="entry name" value="RhaTrfase"/>
</dbReference>
<comment type="similarity">
    <text evidence="1">Belongs to the glycosyltransferase 2 family.</text>
</comment>
<reference evidence="5 6" key="1">
    <citation type="journal article" date="2010" name="BMC Genomics">
        <title>Genome comparison of the epiphytic bacteria Erwinia billingiae and E. tasmaniensis with the pear pathogen E. pyrifoliae.</title>
        <authorList>
            <person name="Kube M."/>
            <person name="Migdoll A.M."/>
            <person name="Gehring I."/>
            <person name="Heitmann K."/>
            <person name="Mayer Y."/>
            <person name="Kuhl H."/>
            <person name="Knaust F."/>
            <person name="Geider K."/>
            <person name="Reinhardt R."/>
        </authorList>
    </citation>
    <scope>NUCLEOTIDE SEQUENCE [LARGE SCALE GENOMIC DNA]</scope>
    <source>
        <strain evidence="5 6">Eb661</strain>
    </source>
</reference>
<protein>
    <submittedName>
        <fullName evidence="5">Rhamnosyltransferase</fullName>
    </submittedName>
</protein>
<dbReference type="HOGENOM" id="CLU_023845_9_1_6"/>
<dbReference type="STRING" id="634500.EbC_29210"/>
<evidence type="ECO:0000313" key="5">
    <source>
        <dbReference type="EMBL" id="CAX60452.1"/>
    </source>
</evidence>
<dbReference type="NCBIfam" id="TIGR01556">
    <property type="entry name" value="rhamnosyltran"/>
    <property type="match status" value="1"/>
</dbReference>
<dbReference type="PANTHER" id="PTHR43179">
    <property type="entry name" value="RHAMNOSYLTRANSFERASE WBBL"/>
    <property type="match status" value="1"/>
</dbReference>
<gene>
    <name evidence="5" type="ordered locus">EbC_29210</name>
</gene>
<evidence type="ECO:0000313" key="6">
    <source>
        <dbReference type="Proteomes" id="UP000008793"/>
    </source>
</evidence>
<evidence type="ECO:0000256" key="3">
    <source>
        <dbReference type="ARBA" id="ARBA00022679"/>
    </source>
</evidence>
<name>D8MUE5_ERWBE</name>
<dbReference type="PANTHER" id="PTHR43179:SF12">
    <property type="entry name" value="GALACTOFURANOSYLTRANSFERASE GLFT2"/>
    <property type="match status" value="1"/>
</dbReference>
<accession>D8MUE5</accession>
<dbReference type="AlphaFoldDB" id="D8MUE5"/>
<sequence>MNGKILAITVTWKPLVSQVCRQVDRLLDENVDVLVIDNGSVNSEDLSIGLREYGTRVTLMKLENNFGIAYAQNRGIEIAIQQNFQYVLLMDQDSLPESNMVYKLLEALNELPDAAAIGPNFIDDEHKTRSRFIRLERLKIVKMSSSDSPNLVEVDHLIASGSLIPIQHLSRVGFMDESLFIDYVDIEWALRARSMGFRSYGLFSARMFHTLGDAHLNVLRRKIAVHSPQRYYYMVRNALLLYKRPYISKSWKLVDAFKLAAKLTLLLMLSPGRIKVFKAILYGIFHGFSNKSGKYVLK</sequence>
<dbReference type="EMBL" id="FP236843">
    <property type="protein sequence ID" value="CAX60452.1"/>
    <property type="molecule type" value="Genomic_DNA"/>
</dbReference>
<dbReference type="InterPro" id="IPR029044">
    <property type="entry name" value="Nucleotide-diphossugar_trans"/>
</dbReference>
<evidence type="ECO:0000256" key="2">
    <source>
        <dbReference type="ARBA" id="ARBA00022676"/>
    </source>
</evidence>
<dbReference type="InterPro" id="IPR001173">
    <property type="entry name" value="Glyco_trans_2-like"/>
</dbReference>
<dbReference type="GeneID" id="90512899"/>
<proteinExistence type="inferred from homology"/>
<dbReference type="SUPFAM" id="SSF53448">
    <property type="entry name" value="Nucleotide-diphospho-sugar transferases"/>
    <property type="match status" value="1"/>
</dbReference>
<dbReference type="eggNOG" id="COG1216">
    <property type="taxonomic scope" value="Bacteria"/>
</dbReference>
<evidence type="ECO:0000256" key="1">
    <source>
        <dbReference type="ARBA" id="ARBA00006739"/>
    </source>
</evidence>
<dbReference type="CDD" id="cd02526">
    <property type="entry name" value="GT2_RfbF_like"/>
    <property type="match status" value="1"/>
</dbReference>
<dbReference type="GO" id="GO:0016757">
    <property type="term" value="F:glycosyltransferase activity"/>
    <property type="evidence" value="ECO:0007669"/>
    <property type="project" value="UniProtKB-KW"/>
</dbReference>
<dbReference type="Proteomes" id="UP000008793">
    <property type="component" value="Chromosome"/>
</dbReference>
<keyword evidence="6" id="KW-1185">Reference proteome</keyword>
<evidence type="ECO:0000259" key="4">
    <source>
        <dbReference type="Pfam" id="PF00535"/>
    </source>
</evidence>
<dbReference type="Gene3D" id="3.90.550.10">
    <property type="entry name" value="Spore Coat Polysaccharide Biosynthesis Protein SpsA, Chain A"/>
    <property type="match status" value="1"/>
</dbReference>
<dbReference type="CAZy" id="GT2">
    <property type="family name" value="Glycosyltransferase Family 2"/>
</dbReference>
<dbReference type="Pfam" id="PF00535">
    <property type="entry name" value="Glycos_transf_2"/>
    <property type="match status" value="1"/>
</dbReference>
<keyword evidence="3 5" id="KW-0808">Transferase</keyword>